<proteinExistence type="predicted"/>
<keyword evidence="1" id="KW-1133">Transmembrane helix</keyword>
<gene>
    <name evidence="2" type="ORF">RND81_02G069700</name>
</gene>
<dbReference type="Proteomes" id="UP001443914">
    <property type="component" value="Unassembled WGS sequence"/>
</dbReference>
<name>A0AAW1MS29_SAPOF</name>
<sequence>MGVQGRVLLKWVSSKRITFIVCSINAVVALYVLHCLYSSIYVYSSSSNFSEFDIKYTPDDISKMEVSLQIREASEPRELIEAVKNFTTILAERRRKPRLPLHLKQLIRDEILKQLKSLPANTSLIEQREAVESWRRMKLHELNVVLSENNATVIISTDEAALLVKALQSKWSIVMEEIGLWIPPVIINQEPDDKPPGVDEFDDYPLPGKPVPLKCNAELHTDYGGAAVKWGLTHHKESAADCCQACLDQAKRAKPGEMKCNIWVYCPSETGCHSPDIYEHKNQECWLKYAEHPKVTFKDKYSDSYRNAHPTAPLVVPWASGVISS</sequence>
<comment type="caution">
    <text evidence="2">The sequence shown here is derived from an EMBL/GenBank/DDBJ whole genome shotgun (WGS) entry which is preliminary data.</text>
</comment>
<keyword evidence="3" id="KW-1185">Reference proteome</keyword>
<evidence type="ECO:0000256" key="1">
    <source>
        <dbReference type="SAM" id="Phobius"/>
    </source>
</evidence>
<keyword evidence="1" id="KW-0472">Membrane</keyword>
<dbReference type="EMBL" id="JBDFQZ010000002">
    <property type="protein sequence ID" value="KAK9748617.1"/>
    <property type="molecule type" value="Genomic_DNA"/>
</dbReference>
<feature type="transmembrane region" description="Helical" evidence="1">
    <location>
        <begin position="20"/>
        <end position="43"/>
    </location>
</feature>
<evidence type="ECO:0008006" key="4">
    <source>
        <dbReference type="Google" id="ProtNLM"/>
    </source>
</evidence>
<evidence type="ECO:0000313" key="2">
    <source>
        <dbReference type="EMBL" id="KAK9748617.1"/>
    </source>
</evidence>
<keyword evidence="1" id="KW-0812">Transmembrane</keyword>
<dbReference type="PANTHER" id="PTHR33344:SF1">
    <property type="entry name" value="OS06G0214100 PROTEIN"/>
    <property type="match status" value="1"/>
</dbReference>
<dbReference type="PANTHER" id="PTHR33344">
    <property type="entry name" value="OS02G0761600 PROTEIN"/>
    <property type="match status" value="1"/>
</dbReference>
<protein>
    <recommendedName>
        <fullName evidence="4">Apple domain-containing protein</fullName>
    </recommendedName>
</protein>
<evidence type="ECO:0000313" key="3">
    <source>
        <dbReference type="Proteomes" id="UP001443914"/>
    </source>
</evidence>
<dbReference type="AlphaFoldDB" id="A0AAW1MS29"/>
<organism evidence="2 3">
    <name type="scientific">Saponaria officinalis</name>
    <name type="common">Common soapwort</name>
    <name type="synonym">Lychnis saponaria</name>
    <dbReference type="NCBI Taxonomy" id="3572"/>
    <lineage>
        <taxon>Eukaryota</taxon>
        <taxon>Viridiplantae</taxon>
        <taxon>Streptophyta</taxon>
        <taxon>Embryophyta</taxon>
        <taxon>Tracheophyta</taxon>
        <taxon>Spermatophyta</taxon>
        <taxon>Magnoliopsida</taxon>
        <taxon>eudicotyledons</taxon>
        <taxon>Gunneridae</taxon>
        <taxon>Pentapetalae</taxon>
        <taxon>Caryophyllales</taxon>
        <taxon>Caryophyllaceae</taxon>
        <taxon>Caryophylleae</taxon>
        <taxon>Saponaria</taxon>
    </lineage>
</organism>
<reference evidence="2" key="1">
    <citation type="submission" date="2024-03" db="EMBL/GenBank/DDBJ databases">
        <title>WGS assembly of Saponaria officinalis var. Norfolk2.</title>
        <authorList>
            <person name="Jenkins J."/>
            <person name="Shu S."/>
            <person name="Grimwood J."/>
            <person name="Barry K."/>
            <person name="Goodstein D."/>
            <person name="Schmutz J."/>
            <person name="Leebens-Mack J."/>
            <person name="Osbourn A."/>
        </authorList>
    </citation>
    <scope>NUCLEOTIDE SEQUENCE [LARGE SCALE GENOMIC DNA]</scope>
    <source>
        <strain evidence="2">JIC</strain>
    </source>
</reference>
<accession>A0AAW1MS29</accession>